<keyword evidence="10" id="KW-0479">Metal-binding</keyword>
<dbReference type="SUPFAM" id="SSF100879">
    <property type="entry name" value="Lesion bypass DNA polymerase (Y-family), little finger domain"/>
    <property type="match status" value="1"/>
</dbReference>
<dbReference type="PANTHER" id="PTHR11076">
    <property type="entry name" value="DNA REPAIR POLYMERASE UMUC / TRANSFERASE FAMILY MEMBER"/>
    <property type="match status" value="1"/>
</dbReference>
<dbReference type="InterPro" id="IPR043502">
    <property type="entry name" value="DNA/RNA_pol_sf"/>
</dbReference>
<evidence type="ECO:0000256" key="1">
    <source>
        <dbReference type="ARBA" id="ARBA00001946"/>
    </source>
</evidence>
<accession>A0A453HF41</accession>
<keyword evidence="12" id="KW-0863">Zinc-finger</keyword>
<dbReference type="Gramene" id="AET4Gv20166500.12">
    <property type="protein sequence ID" value="AET4Gv20166500.12"/>
    <property type="gene ID" value="AET4Gv20166500"/>
</dbReference>
<evidence type="ECO:0000256" key="4">
    <source>
        <dbReference type="ARBA" id="ARBA00012417"/>
    </source>
</evidence>
<dbReference type="Gene3D" id="3.30.70.270">
    <property type="match status" value="1"/>
</dbReference>
<evidence type="ECO:0000256" key="17">
    <source>
        <dbReference type="ARBA" id="ARBA00023204"/>
    </source>
</evidence>
<dbReference type="Pfam" id="PF18439">
    <property type="entry name" value="zf_UBZ"/>
    <property type="match status" value="1"/>
</dbReference>
<reference evidence="23" key="5">
    <citation type="journal article" date="2021" name="G3 (Bethesda)">
        <title>Aegilops tauschii genome assembly Aet v5.0 features greater sequence contiguity and improved annotation.</title>
        <authorList>
            <person name="Wang L."/>
            <person name="Zhu T."/>
            <person name="Rodriguez J.C."/>
            <person name="Deal K.R."/>
            <person name="Dubcovsky J."/>
            <person name="McGuire P.E."/>
            <person name="Lux T."/>
            <person name="Spannagl M."/>
            <person name="Mayer K.F.X."/>
            <person name="Baldrich P."/>
            <person name="Meyers B.C."/>
            <person name="Huo N."/>
            <person name="Gu Y.Q."/>
            <person name="Zhou H."/>
            <person name="Devos K.M."/>
            <person name="Bennetzen J.L."/>
            <person name="Unver T."/>
            <person name="Budak H."/>
            <person name="Gulick P.J."/>
            <person name="Galiba G."/>
            <person name="Kalapos B."/>
            <person name="Nelson D.R."/>
            <person name="Li P."/>
            <person name="You F.M."/>
            <person name="Luo M.C."/>
            <person name="Dvorak J."/>
        </authorList>
    </citation>
    <scope>NUCLEOTIDE SEQUENCE [LARGE SCALE GENOMIC DNA]</scope>
    <source>
        <strain evidence="23">cv. AL8/78</strain>
    </source>
</reference>
<keyword evidence="18" id="KW-0539">Nucleus</keyword>
<dbReference type="Pfam" id="PF11799">
    <property type="entry name" value="IMS_C"/>
    <property type="match status" value="1"/>
</dbReference>
<dbReference type="AlphaFoldDB" id="A0A453HF41"/>
<evidence type="ECO:0000256" key="19">
    <source>
        <dbReference type="ARBA" id="ARBA00049244"/>
    </source>
</evidence>
<dbReference type="HAMAP" id="MF_01113">
    <property type="entry name" value="DNApol_IV"/>
    <property type="match status" value="1"/>
</dbReference>
<comment type="similarity">
    <text evidence="3">Belongs to the DNA polymerase type-Y family.</text>
</comment>
<dbReference type="PANTHER" id="PTHR11076:SF33">
    <property type="entry name" value="DNA POLYMERASE KAPPA"/>
    <property type="match status" value="1"/>
</dbReference>
<evidence type="ECO:0000256" key="6">
    <source>
        <dbReference type="ARBA" id="ARBA00022457"/>
    </source>
</evidence>
<dbReference type="EC" id="2.7.7.7" evidence="4"/>
<evidence type="ECO:0000256" key="14">
    <source>
        <dbReference type="ARBA" id="ARBA00022842"/>
    </source>
</evidence>
<evidence type="ECO:0000256" key="9">
    <source>
        <dbReference type="ARBA" id="ARBA00022705"/>
    </source>
</evidence>
<dbReference type="InterPro" id="IPR043128">
    <property type="entry name" value="Rev_trsase/Diguanyl_cyclase"/>
</dbReference>
<evidence type="ECO:0000256" key="5">
    <source>
        <dbReference type="ARBA" id="ARBA00016178"/>
    </source>
</evidence>
<keyword evidence="9" id="KW-0235">DNA replication</keyword>
<feature type="domain" description="UmuC" evidence="21">
    <location>
        <begin position="106"/>
        <end position="286"/>
    </location>
</feature>
<dbReference type="GO" id="GO:0006281">
    <property type="term" value="P:DNA repair"/>
    <property type="evidence" value="ECO:0007669"/>
    <property type="project" value="UniProtKB-KW"/>
</dbReference>
<dbReference type="Gene3D" id="1.10.150.810">
    <property type="match status" value="2"/>
</dbReference>
<evidence type="ECO:0000256" key="2">
    <source>
        <dbReference type="ARBA" id="ARBA00004123"/>
    </source>
</evidence>
<dbReference type="FunFam" id="1.10.150.810:FF:000003">
    <property type="entry name" value="DNA polymerase kappa subunit"/>
    <property type="match status" value="1"/>
</dbReference>
<protein>
    <recommendedName>
        <fullName evidence="5">DNA polymerase kappa</fullName>
        <ecNumber evidence="4">2.7.7.7</ecNumber>
    </recommendedName>
</protein>
<dbReference type="FunFam" id="3.30.1490.100:FF:000004">
    <property type="entry name" value="DNA polymerase IV"/>
    <property type="match status" value="1"/>
</dbReference>
<dbReference type="GO" id="GO:0005634">
    <property type="term" value="C:nucleus"/>
    <property type="evidence" value="ECO:0007669"/>
    <property type="project" value="UniProtKB-SubCell"/>
</dbReference>
<evidence type="ECO:0000313" key="23">
    <source>
        <dbReference type="EnsemblPlants" id="AET4Gv20166500.12"/>
    </source>
</evidence>
<evidence type="ECO:0000256" key="7">
    <source>
        <dbReference type="ARBA" id="ARBA00022679"/>
    </source>
</evidence>
<dbReference type="PROSITE" id="PS50173">
    <property type="entry name" value="UMUC"/>
    <property type="match status" value="1"/>
</dbReference>
<evidence type="ECO:0000259" key="21">
    <source>
        <dbReference type="PROSITE" id="PS50173"/>
    </source>
</evidence>
<evidence type="ECO:0000256" key="8">
    <source>
        <dbReference type="ARBA" id="ARBA00022695"/>
    </source>
</evidence>
<dbReference type="FunFam" id="3.40.1170.60:FF:000002">
    <property type="entry name" value="Polymerase (DNA directed) kappa"/>
    <property type="match status" value="1"/>
</dbReference>
<dbReference type="InterPro" id="IPR036775">
    <property type="entry name" value="DNA_pol_Y-fam_lit_finger_sf"/>
</dbReference>
<keyword evidence="16" id="KW-0238">DNA-binding</keyword>
<dbReference type="Pfam" id="PF00817">
    <property type="entry name" value="IMS"/>
    <property type="match status" value="1"/>
</dbReference>
<dbReference type="FunFam" id="3.30.70.270:FF:000014">
    <property type="entry name" value="DNA polymerase kappa subunit"/>
    <property type="match status" value="1"/>
</dbReference>
<feature type="compositionally biased region" description="Basic and acidic residues" evidence="20">
    <location>
        <begin position="502"/>
        <end position="514"/>
    </location>
</feature>
<comment type="subcellular location">
    <subcellularLocation>
        <location evidence="2">Nucleus</location>
    </subcellularLocation>
</comment>
<dbReference type="CDD" id="cd03586">
    <property type="entry name" value="PolY_Pol_IV_kappa"/>
    <property type="match status" value="1"/>
</dbReference>
<evidence type="ECO:0000313" key="24">
    <source>
        <dbReference type="Proteomes" id="UP000015105"/>
    </source>
</evidence>
<evidence type="ECO:0000256" key="10">
    <source>
        <dbReference type="ARBA" id="ARBA00022723"/>
    </source>
</evidence>
<dbReference type="NCBIfam" id="NF002677">
    <property type="entry name" value="PRK02406.1"/>
    <property type="match status" value="1"/>
</dbReference>
<dbReference type="Proteomes" id="UP000015105">
    <property type="component" value="Chromosome 4D"/>
</dbReference>
<keyword evidence="6" id="KW-0515">Mutator protein</keyword>
<name>A0A453HF41_AEGTS</name>
<keyword evidence="7" id="KW-0808">Transferase</keyword>
<feature type="domain" description="UBZ3-type" evidence="22">
    <location>
        <begin position="584"/>
        <end position="621"/>
    </location>
</feature>
<keyword evidence="11" id="KW-0227">DNA damage</keyword>
<dbReference type="GO" id="GO:0006260">
    <property type="term" value="P:DNA replication"/>
    <property type="evidence" value="ECO:0007669"/>
    <property type="project" value="UniProtKB-KW"/>
</dbReference>
<keyword evidence="13" id="KW-0862">Zinc</keyword>
<dbReference type="GO" id="GO:0003887">
    <property type="term" value="F:DNA-directed DNA polymerase activity"/>
    <property type="evidence" value="ECO:0007669"/>
    <property type="project" value="UniProtKB-KW"/>
</dbReference>
<dbReference type="PROSITE" id="PS51907">
    <property type="entry name" value="ZF_UBZ3"/>
    <property type="match status" value="1"/>
</dbReference>
<reference evidence="24" key="1">
    <citation type="journal article" date="2014" name="Science">
        <title>Ancient hybridizations among the ancestral genomes of bread wheat.</title>
        <authorList>
            <consortium name="International Wheat Genome Sequencing Consortium,"/>
            <person name="Marcussen T."/>
            <person name="Sandve S.R."/>
            <person name="Heier L."/>
            <person name="Spannagl M."/>
            <person name="Pfeifer M."/>
            <person name="Jakobsen K.S."/>
            <person name="Wulff B.B."/>
            <person name="Steuernagel B."/>
            <person name="Mayer K.F."/>
            <person name="Olsen O.A."/>
        </authorList>
    </citation>
    <scope>NUCLEOTIDE SEQUENCE [LARGE SCALE GENOMIC DNA]</scope>
    <source>
        <strain evidence="24">cv. AL8/78</strain>
    </source>
</reference>
<organism evidence="23 24">
    <name type="scientific">Aegilops tauschii subsp. strangulata</name>
    <name type="common">Goatgrass</name>
    <dbReference type="NCBI Taxonomy" id="200361"/>
    <lineage>
        <taxon>Eukaryota</taxon>
        <taxon>Viridiplantae</taxon>
        <taxon>Streptophyta</taxon>
        <taxon>Embryophyta</taxon>
        <taxon>Tracheophyta</taxon>
        <taxon>Spermatophyta</taxon>
        <taxon>Magnoliopsida</taxon>
        <taxon>Liliopsida</taxon>
        <taxon>Poales</taxon>
        <taxon>Poaceae</taxon>
        <taxon>BOP clade</taxon>
        <taxon>Pooideae</taxon>
        <taxon>Triticodae</taxon>
        <taxon>Triticeae</taxon>
        <taxon>Triticinae</taxon>
        <taxon>Aegilops</taxon>
    </lineage>
</organism>
<reference evidence="24" key="2">
    <citation type="journal article" date="2017" name="Nat. Plants">
        <title>The Aegilops tauschii genome reveals multiple impacts of transposons.</title>
        <authorList>
            <person name="Zhao G."/>
            <person name="Zou C."/>
            <person name="Li K."/>
            <person name="Wang K."/>
            <person name="Li T."/>
            <person name="Gao L."/>
            <person name="Zhang X."/>
            <person name="Wang H."/>
            <person name="Yang Z."/>
            <person name="Liu X."/>
            <person name="Jiang W."/>
            <person name="Mao L."/>
            <person name="Kong X."/>
            <person name="Jiao Y."/>
            <person name="Jia J."/>
        </authorList>
    </citation>
    <scope>NUCLEOTIDE SEQUENCE [LARGE SCALE GENOMIC DNA]</scope>
    <source>
        <strain evidence="24">cv. AL8/78</strain>
    </source>
</reference>
<dbReference type="Gene3D" id="3.30.1490.100">
    <property type="entry name" value="DNA polymerase, Y-family, little finger domain"/>
    <property type="match status" value="1"/>
</dbReference>
<keyword evidence="15" id="KW-0239">DNA-directed DNA polymerase</keyword>
<proteinExistence type="inferred from homology"/>
<dbReference type="EnsemblPlants" id="AET4Gv20166500.12">
    <property type="protein sequence ID" value="AET4Gv20166500.12"/>
    <property type="gene ID" value="AET4Gv20166500"/>
</dbReference>
<evidence type="ECO:0000256" key="15">
    <source>
        <dbReference type="ARBA" id="ARBA00022932"/>
    </source>
</evidence>
<reference evidence="23" key="3">
    <citation type="journal article" date="2017" name="Nature">
        <title>Genome sequence of the progenitor of the wheat D genome Aegilops tauschii.</title>
        <authorList>
            <person name="Luo M.C."/>
            <person name="Gu Y.Q."/>
            <person name="Puiu D."/>
            <person name="Wang H."/>
            <person name="Twardziok S.O."/>
            <person name="Deal K.R."/>
            <person name="Huo N."/>
            <person name="Zhu T."/>
            <person name="Wang L."/>
            <person name="Wang Y."/>
            <person name="McGuire P.E."/>
            <person name="Liu S."/>
            <person name="Long H."/>
            <person name="Ramasamy R.K."/>
            <person name="Rodriguez J.C."/>
            <person name="Van S.L."/>
            <person name="Yuan L."/>
            <person name="Wang Z."/>
            <person name="Xia Z."/>
            <person name="Xiao L."/>
            <person name="Anderson O.D."/>
            <person name="Ouyang S."/>
            <person name="Liang Y."/>
            <person name="Zimin A.V."/>
            <person name="Pertea G."/>
            <person name="Qi P."/>
            <person name="Bennetzen J.L."/>
            <person name="Dai X."/>
            <person name="Dawson M.W."/>
            <person name="Muller H.G."/>
            <person name="Kugler K."/>
            <person name="Rivarola-Duarte L."/>
            <person name="Spannagl M."/>
            <person name="Mayer K.F.X."/>
            <person name="Lu F.H."/>
            <person name="Bevan M.W."/>
            <person name="Leroy P."/>
            <person name="Li P."/>
            <person name="You F.M."/>
            <person name="Sun Q."/>
            <person name="Liu Z."/>
            <person name="Lyons E."/>
            <person name="Wicker T."/>
            <person name="Salzberg S.L."/>
            <person name="Devos K.M."/>
            <person name="Dvorak J."/>
        </authorList>
    </citation>
    <scope>NUCLEOTIDE SEQUENCE [LARGE SCALE GENOMIC DNA]</scope>
    <source>
        <strain evidence="23">cv. AL8/78</strain>
    </source>
</reference>
<dbReference type="InterPro" id="IPR041298">
    <property type="entry name" value="UBZ3"/>
</dbReference>
<sequence>MSSAAGTPSDCGGHRPWQSYHTAYTNAKAGMEGVDREKVQKVIYEMSKGSKYFENEQKKEAITKLKIEHLRAQCAKLTDNDISHFQKVAEKKILELEASRDLSKIWLHTDMDAFYAAVETLENPSLKGKPLAVGSMSMIATASYEARKFGVRAAMPGFIGCKLCPDLVFVRPNFGRYTHYSGLARKVFQRYDPNFFATSLDEAYLDITEVCSERGITGEEVASELRDAVHQETGLTCSAGVAPNRMIAKVCSDINKPNGQFILPNDRDAVTTFVSTLPIRKIGGIGKVTEQMLHQVLGISTCQEMLQKGAFLCALFSEGSTDFFLSVGLGLGGTETPEHRLRKSMSCERTFSATNDSHLLFEKLDNLAENLADDMQKECLKGRTLTLKLKTAAFEVRTRAATAQNYISSKEDILIYAKKLLKAEMPLSLRLMGLRMSHFSGEKDDSTSPTQKTLDRFFHSSDINSNTNGTNGASCIDVSGGHNDCNDATTKDECSIHDAEKDVSIDQQPSHEENSSVAEGASSVNYDNEAASSSWKVCVSTSRLKFDQRFCSQEKVTQTEKFDELGDLTSSKACASSSKPGQHFWVDGYICSLCGFELPPCFEEERQEHSDFHLAEMLQQEEAVDSTARLSKERLAERPCSTSTPTPKKKLKSSKEGKHIPIDSFFLKCNKNS</sequence>
<evidence type="ECO:0000256" key="11">
    <source>
        <dbReference type="ARBA" id="ARBA00022763"/>
    </source>
</evidence>
<dbReference type="InterPro" id="IPR022880">
    <property type="entry name" value="DNApol_IV"/>
</dbReference>
<dbReference type="InterPro" id="IPR017961">
    <property type="entry name" value="DNA_pol_Y-fam_little_finger"/>
</dbReference>
<dbReference type="FunFam" id="1.10.150.810:FF:000001">
    <property type="entry name" value="DNA polymerase kappa"/>
    <property type="match status" value="1"/>
</dbReference>
<dbReference type="GO" id="GO:0003684">
    <property type="term" value="F:damaged DNA binding"/>
    <property type="evidence" value="ECO:0007669"/>
    <property type="project" value="InterPro"/>
</dbReference>
<feature type="region of interest" description="Disordered" evidence="20">
    <location>
        <begin position="626"/>
        <end position="657"/>
    </location>
</feature>
<keyword evidence="17" id="KW-0234">DNA repair</keyword>
<dbReference type="SUPFAM" id="SSF56672">
    <property type="entry name" value="DNA/RNA polymerases"/>
    <property type="match status" value="1"/>
</dbReference>
<reference evidence="23" key="4">
    <citation type="submission" date="2019-03" db="UniProtKB">
        <authorList>
            <consortium name="EnsemblPlants"/>
        </authorList>
    </citation>
    <scope>IDENTIFICATION</scope>
</reference>
<keyword evidence="24" id="KW-1185">Reference proteome</keyword>
<feature type="region of interest" description="Disordered" evidence="20">
    <location>
        <begin position="502"/>
        <end position="523"/>
    </location>
</feature>
<evidence type="ECO:0000256" key="3">
    <source>
        <dbReference type="ARBA" id="ARBA00010945"/>
    </source>
</evidence>
<evidence type="ECO:0000256" key="13">
    <source>
        <dbReference type="ARBA" id="ARBA00022833"/>
    </source>
</evidence>
<dbReference type="Gene3D" id="3.40.1170.60">
    <property type="match status" value="1"/>
</dbReference>
<keyword evidence="8" id="KW-0548">Nucleotidyltransferase</keyword>
<evidence type="ECO:0000256" key="16">
    <source>
        <dbReference type="ARBA" id="ARBA00023125"/>
    </source>
</evidence>
<dbReference type="PIRSF" id="PIRSF036603">
    <property type="entry name" value="DPol_eta"/>
    <property type="match status" value="1"/>
</dbReference>
<evidence type="ECO:0000256" key="12">
    <source>
        <dbReference type="ARBA" id="ARBA00022771"/>
    </source>
</evidence>
<evidence type="ECO:0000259" key="22">
    <source>
        <dbReference type="PROSITE" id="PS51907"/>
    </source>
</evidence>
<dbReference type="InterPro" id="IPR001126">
    <property type="entry name" value="UmuC"/>
</dbReference>
<comment type="catalytic activity">
    <reaction evidence="19">
        <text>DNA(n) + a 2'-deoxyribonucleoside 5'-triphosphate = DNA(n+1) + diphosphate</text>
        <dbReference type="Rhea" id="RHEA:22508"/>
        <dbReference type="Rhea" id="RHEA-COMP:17339"/>
        <dbReference type="Rhea" id="RHEA-COMP:17340"/>
        <dbReference type="ChEBI" id="CHEBI:33019"/>
        <dbReference type="ChEBI" id="CHEBI:61560"/>
        <dbReference type="ChEBI" id="CHEBI:173112"/>
        <dbReference type="EC" id="2.7.7.7"/>
    </reaction>
</comment>
<dbReference type="GO" id="GO:0042276">
    <property type="term" value="P:error-prone translesion synthesis"/>
    <property type="evidence" value="ECO:0007669"/>
    <property type="project" value="TreeGrafter"/>
</dbReference>
<keyword evidence="14" id="KW-0460">Magnesium</keyword>
<dbReference type="InterPro" id="IPR050116">
    <property type="entry name" value="DNA_polymerase-Y"/>
</dbReference>
<comment type="cofactor">
    <cofactor evidence="1">
        <name>Mg(2+)</name>
        <dbReference type="ChEBI" id="CHEBI:18420"/>
    </cofactor>
</comment>
<evidence type="ECO:0000256" key="18">
    <source>
        <dbReference type="ARBA" id="ARBA00023242"/>
    </source>
</evidence>
<evidence type="ECO:0000256" key="20">
    <source>
        <dbReference type="SAM" id="MobiDB-lite"/>
    </source>
</evidence>
<dbReference type="GO" id="GO:0008270">
    <property type="term" value="F:zinc ion binding"/>
    <property type="evidence" value="ECO:0007669"/>
    <property type="project" value="UniProtKB-KW"/>
</dbReference>